<feature type="region of interest" description="Disordered" evidence="1">
    <location>
        <begin position="469"/>
        <end position="490"/>
    </location>
</feature>
<feature type="region of interest" description="Disordered" evidence="1">
    <location>
        <begin position="100"/>
        <end position="140"/>
    </location>
</feature>
<dbReference type="VEuPathDB" id="FungiDB:I7I50_07229"/>
<feature type="compositionally biased region" description="Polar residues" evidence="1">
    <location>
        <begin position="478"/>
        <end position="490"/>
    </location>
</feature>
<feature type="compositionally biased region" description="Basic and acidic residues" evidence="1">
    <location>
        <begin position="100"/>
        <end position="109"/>
    </location>
</feature>
<dbReference type="HOGENOM" id="CLU_377200_0_0_1"/>
<feature type="region of interest" description="Disordered" evidence="1">
    <location>
        <begin position="62"/>
        <end position="82"/>
    </location>
</feature>
<dbReference type="GeneID" id="69036595"/>
<dbReference type="AlphaFoldDB" id="C0NK99"/>
<feature type="compositionally biased region" description="Polar residues" evidence="1">
    <location>
        <begin position="63"/>
        <end position="78"/>
    </location>
</feature>
<dbReference type="EMBL" id="GG663366">
    <property type="protein sequence ID" value="EEH08290.1"/>
    <property type="molecule type" value="Genomic_DNA"/>
</dbReference>
<accession>C0NK99</accession>
<protein>
    <submittedName>
        <fullName evidence="2">Uncharacterized protein</fullName>
    </submittedName>
</protein>
<evidence type="ECO:0000313" key="3">
    <source>
        <dbReference type="Proteomes" id="UP000001631"/>
    </source>
</evidence>
<evidence type="ECO:0000256" key="1">
    <source>
        <dbReference type="SAM" id="MobiDB-lite"/>
    </source>
</evidence>
<sequence length="774" mass="87629">MSSLTLEAACERFTSVIRNSVWDKLLDKCLGRGLADRLHITRLEKAHELSARAWEAAIAEMRSSASSTNDDPQSSNVPTRRRTICTSADEEWDMFFGELEENRSLNDRPPDDEEEEVEGGMGTGKLGDGDGDGDVGNTKATRQKGLHLPQHCHDQIPKQSWYFIGRSGASYPRTGIGRYHHAKDAPKEWTEELILHQLSFITPFVKSNVDKVAGYPGWHSLYSTPGNDRLAEKKPKSCSGFIMRETEGIPARGFSNLSTVMSSLSFAVDVYKTTGYELPLSPSLIESEEPCVPGPARPPIRKLPVIFMDGDDAECAVESCDPFSPEERTNFQDLAPDNDLEQSKVVSKGKEKQVDISQYSEDVDVPPSFLLTHEKEDGRDRIPTGQRSICAIIKQPKPIKFDLKKAIRLMPWKVHWKVRRYFEAREAKKKDTPGDQIVAAKYAAARRREQYDAWIKRVDCRSRPRLGCQSEREFPKKSTATDQPESHDTQNISINTEPLLLPCSPTNPFDQLTRRAGLRPASKALFPIFKPLLPHTTLPETMEETREKIARGLTALRSFLDGKSSTPPISTLRVQAKELEIKHVKMYRREVPGLSALTGCHPQLTTGAWAGYYKKRDEEDMLRRQGLVVEEEEEEEEEEAEVIEDLADEGDENCDVQQLMKKKLDRQKKNTWPQPPMYADYMETKLDQPLIQLIPEPLELLDTIDPVVPTGIDAEYGRTVHPIRIKDAEEALDMEHYATFAAGEFLAEMYQEPIEGLKHWTIREAFTFAEDNEA</sequence>
<evidence type="ECO:0000313" key="2">
    <source>
        <dbReference type="EMBL" id="EEH08290.1"/>
    </source>
</evidence>
<dbReference type="RefSeq" id="XP_045288771.1">
    <property type="nucleotide sequence ID" value="XM_045430628.1"/>
</dbReference>
<dbReference type="Proteomes" id="UP000001631">
    <property type="component" value="Unassembled WGS sequence"/>
</dbReference>
<keyword evidence="3" id="KW-1185">Reference proteome</keyword>
<gene>
    <name evidence="2" type="ORF">HCBG_03579</name>
</gene>
<proteinExistence type="predicted"/>
<reference evidence="2" key="1">
    <citation type="submission" date="2009-02" db="EMBL/GenBank/DDBJ databases">
        <title>The Genome Sequence of Ajellomyces capsulatus strain G186AR.</title>
        <authorList>
            <consortium name="The Broad Institute Genome Sequencing Platform"/>
            <person name="Champion M."/>
            <person name="Cuomo C."/>
            <person name="Ma L.-J."/>
            <person name="Henn M.R."/>
            <person name="Sil A."/>
            <person name="Goldman B."/>
            <person name="Young S.K."/>
            <person name="Kodira C.D."/>
            <person name="Zeng Q."/>
            <person name="Koehrsen M."/>
            <person name="Alvarado L."/>
            <person name="Berlin A."/>
            <person name="Borenstein D."/>
            <person name="Chen Z."/>
            <person name="Engels R."/>
            <person name="Freedman E."/>
            <person name="Gellesch M."/>
            <person name="Goldberg J."/>
            <person name="Griggs A."/>
            <person name="Gujja S."/>
            <person name="Heiman D."/>
            <person name="Hepburn T."/>
            <person name="Howarth C."/>
            <person name="Jen D."/>
            <person name="Larson L."/>
            <person name="Lewis B."/>
            <person name="Mehta T."/>
            <person name="Park D."/>
            <person name="Pearson M."/>
            <person name="Roberts A."/>
            <person name="Saif S."/>
            <person name="Shea T."/>
            <person name="Shenoy N."/>
            <person name="Sisk P."/>
            <person name="Stolte C."/>
            <person name="Sykes S."/>
            <person name="Walk T."/>
            <person name="White J."/>
            <person name="Yandava C."/>
            <person name="Klein B."/>
            <person name="McEwen J.G."/>
            <person name="Puccia R."/>
            <person name="Goldman G.H."/>
            <person name="Felipe M.S."/>
            <person name="Nino-Vega G."/>
            <person name="San-Blas G."/>
            <person name="Taylor J."/>
            <person name="Mendoza L."/>
            <person name="Galagan J."/>
            <person name="Nusbaum C."/>
            <person name="Birren B."/>
        </authorList>
    </citation>
    <scope>NUCLEOTIDE SEQUENCE</scope>
    <source>
        <strain evidence="2">G186AR</strain>
    </source>
</reference>
<organism evidence="2 3">
    <name type="scientific">Ajellomyces capsulatus (strain G186AR / H82 / ATCC MYA-2454 / RMSCC 2432)</name>
    <name type="common">Darling's disease fungus</name>
    <name type="synonym">Histoplasma capsulatum</name>
    <dbReference type="NCBI Taxonomy" id="447093"/>
    <lineage>
        <taxon>Eukaryota</taxon>
        <taxon>Fungi</taxon>
        <taxon>Dikarya</taxon>
        <taxon>Ascomycota</taxon>
        <taxon>Pezizomycotina</taxon>
        <taxon>Eurotiomycetes</taxon>
        <taxon>Eurotiomycetidae</taxon>
        <taxon>Onygenales</taxon>
        <taxon>Ajellomycetaceae</taxon>
        <taxon>Histoplasma</taxon>
    </lineage>
</organism>
<dbReference type="InParanoid" id="C0NK99"/>
<name>C0NK99_AJECG</name>